<dbReference type="Gene3D" id="1.10.150.280">
    <property type="entry name" value="AF1531-like domain"/>
    <property type="match status" value="1"/>
</dbReference>
<reference evidence="1 2" key="1">
    <citation type="journal article" date="2011" name="J. Bacteriol.">
        <title>Complete genome sequence of the thermoacidophilic crenarchaeon Thermoproteus uzoniensis 768-20.</title>
        <authorList>
            <person name="Mardanov A.V."/>
            <person name="Gumerov V.M."/>
            <person name="Beletsky A.V."/>
            <person name="Prokofeva M.I."/>
            <person name="Bonch-Osmolovskaya E.A."/>
            <person name="Ravin N.V."/>
            <person name="Skryabin K.G."/>
        </authorList>
    </citation>
    <scope>NUCLEOTIDE SEQUENCE [LARGE SCALE GENOMIC DNA]</scope>
    <source>
        <strain evidence="1 2">768-20</strain>
    </source>
</reference>
<dbReference type="EMBL" id="CP002590">
    <property type="protein sequence ID" value="AEA12867.1"/>
    <property type="molecule type" value="Genomic_DNA"/>
</dbReference>
<organism evidence="1 2">
    <name type="scientific">Thermoproteus uzoniensis (strain 768-20)</name>
    <dbReference type="NCBI Taxonomy" id="999630"/>
    <lineage>
        <taxon>Archaea</taxon>
        <taxon>Thermoproteota</taxon>
        <taxon>Thermoprotei</taxon>
        <taxon>Thermoproteales</taxon>
        <taxon>Thermoproteaceae</taxon>
        <taxon>Thermoproteus</taxon>
    </lineage>
</organism>
<dbReference type="InterPro" id="IPR012340">
    <property type="entry name" value="NA-bd_OB-fold"/>
</dbReference>
<evidence type="ECO:0000313" key="2">
    <source>
        <dbReference type="Proteomes" id="UP000008138"/>
    </source>
</evidence>
<dbReference type="Gene3D" id="2.40.50.140">
    <property type="entry name" value="Nucleic acid-binding proteins"/>
    <property type="match status" value="1"/>
</dbReference>
<dbReference type="KEGG" id="tuz:TUZN_1391"/>
<accession>F2L1D1</accession>
<protein>
    <submittedName>
        <fullName evidence="1">Nucleotide binding protein</fullName>
    </submittedName>
</protein>
<dbReference type="SUPFAM" id="SSF160975">
    <property type="entry name" value="AF1531-like"/>
    <property type="match status" value="1"/>
</dbReference>
<dbReference type="PANTHER" id="PTHR40734:SF1">
    <property type="entry name" value="DNA-BINDING PROTEIN"/>
    <property type="match status" value="1"/>
</dbReference>
<gene>
    <name evidence="1" type="ordered locus">TUZN_1391</name>
</gene>
<proteinExistence type="predicted"/>
<evidence type="ECO:0000313" key="1">
    <source>
        <dbReference type="EMBL" id="AEA12867.1"/>
    </source>
</evidence>
<dbReference type="eggNOG" id="arCOG04130">
    <property type="taxonomic scope" value="Archaea"/>
</dbReference>
<sequence length="194" mass="22429">MRKREDYGYVLDIIPPELAAYKLPARIRREFPRDSTYAHVLGEDRFTLLEVTLKPGVKVEVGERVYIGVGQRDKVDKIVRRIKFEDLQPPAREALAQLVRQIVQSQEQKYVDWFNKAGPLTLKMHSLELLQGIGKKKVQEILAERRKKPFESYEDIRKRVGVDPVELLVGRIMAEIQGKDPYYIFVAPPPSEAT</sequence>
<dbReference type="HOGENOM" id="CLU_076814_1_0_2"/>
<reference key="2">
    <citation type="submission" date="2011-03" db="EMBL/GenBank/DDBJ databases">
        <title>Complete genome sequence of the thermoacidophilic crenarchaeon Thermoproteus uzoniensis 768-20.</title>
        <authorList>
            <person name="Mardanov A.V."/>
            <person name="Gumerov V.M."/>
            <person name="Beletsky A.V."/>
            <person name="Prokofeva M.I."/>
            <person name="Bonch-Osmolovskaya E.A."/>
            <person name="Ravin N.V."/>
            <person name="Skryabin K.G."/>
        </authorList>
    </citation>
    <scope>NUCLEOTIDE SEQUENCE</scope>
    <source>
        <strain>768-20</strain>
    </source>
</reference>
<dbReference type="Proteomes" id="UP000008138">
    <property type="component" value="Chromosome"/>
</dbReference>
<dbReference type="PANTHER" id="PTHR40734">
    <property type="entry name" value="TRNA-SPECIFIC ADENOSINE DEAMINASE-RELATED"/>
    <property type="match status" value="1"/>
</dbReference>
<dbReference type="GeneID" id="10360918"/>
<dbReference type="Pfam" id="PF04919">
    <property type="entry name" value="DUF655"/>
    <property type="match status" value="1"/>
</dbReference>
<name>F2L1D1_THEU7</name>
<dbReference type="InterPro" id="IPR007003">
    <property type="entry name" value="DUF655"/>
</dbReference>
<dbReference type="OrthoDB" id="7902at2157"/>
<dbReference type="AlphaFoldDB" id="F2L1D1"/>
<keyword evidence="2" id="KW-1185">Reference proteome</keyword>
<dbReference type="STRING" id="999630.TUZN_1391"/>
<dbReference type="RefSeq" id="WP_013680202.1">
    <property type="nucleotide sequence ID" value="NC_015315.1"/>
</dbReference>